<gene>
    <name evidence="1" type="ORF">AAFF_G00020190</name>
</gene>
<dbReference type="EMBL" id="JAINUG010000108">
    <property type="protein sequence ID" value="KAJ8396152.1"/>
    <property type="molecule type" value="Genomic_DNA"/>
</dbReference>
<protein>
    <submittedName>
        <fullName evidence="1">Uncharacterized protein</fullName>
    </submittedName>
</protein>
<keyword evidence="2" id="KW-1185">Reference proteome</keyword>
<name>A0AAD7S551_9TELE</name>
<evidence type="ECO:0000313" key="2">
    <source>
        <dbReference type="Proteomes" id="UP001221898"/>
    </source>
</evidence>
<comment type="caution">
    <text evidence="1">The sequence shown here is derived from an EMBL/GenBank/DDBJ whole genome shotgun (WGS) entry which is preliminary data.</text>
</comment>
<proteinExistence type="predicted"/>
<accession>A0AAD7S551</accession>
<reference evidence="1" key="1">
    <citation type="journal article" date="2023" name="Science">
        <title>Genome structures resolve the early diversification of teleost fishes.</title>
        <authorList>
            <person name="Parey E."/>
            <person name="Louis A."/>
            <person name="Montfort J."/>
            <person name="Bouchez O."/>
            <person name="Roques C."/>
            <person name="Iampietro C."/>
            <person name="Lluch J."/>
            <person name="Castinel A."/>
            <person name="Donnadieu C."/>
            <person name="Desvignes T."/>
            <person name="Floi Bucao C."/>
            <person name="Jouanno E."/>
            <person name="Wen M."/>
            <person name="Mejri S."/>
            <person name="Dirks R."/>
            <person name="Jansen H."/>
            <person name="Henkel C."/>
            <person name="Chen W.J."/>
            <person name="Zahm M."/>
            <person name="Cabau C."/>
            <person name="Klopp C."/>
            <person name="Thompson A.W."/>
            <person name="Robinson-Rechavi M."/>
            <person name="Braasch I."/>
            <person name="Lecointre G."/>
            <person name="Bobe J."/>
            <person name="Postlethwait J.H."/>
            <person name="Berthelot C."/>
            <person name="Roest Crollius H."/>
            <person name="Guiguen Y."/>
        </authorList>
    </citation>
    <scope>NUCLEOTIDE SEQUENCE</scope>
    <source>
        <strain evidence="1">NC1722</strain>
    </source>
</reference>
<dbReference type="Proteomes" id="UP001221898">
    <property type="component" value="Unassembled WGS sequence"/>
</dbReference>
<sequence>MSKAKDDALYQLNVQRETWCRVEADSKFWAQAERRHFACHLQTTCGFKSLHAQRADQRSSWIGGIATLPERKHFAENNKAHLV</sequence>
<organism evidence="1 2">
    <name type="scientific">Aldrovandia affinis</name>
    <dbReference type="NCBI Taxonomy" id="143900"/>
    <lineage>
        <taxon>Eukaryota</taxon>
        <taxon>Metazoa</taxon>
        <taxon>Chordata</taxon>
        <taxon>Craniata</taxon>
        <taxon>Vertebrata</taxon>
        <taxon>Euteleostomi</taxon>
        <taxon>Actinopterygii</taxon>
        <taxon>Neopterygii</taxon>
        <taxon>Teleostei</taxon>
        <taxon>Notacanthiformes</taxon>
        <taxon>Halosauridae</taxon>
        <taxon>Aldrovandia</taxon>
    </lineage>
</organism>
<dbReference type="AlphaFoldDB" id="A0AAD7S551"/>
<evidence type="ECO:0000313" key="1">
    <source>
        <dbReference type="EMBL" id="KAJ8396152.1"/>
    </source>
</evidence>